<dbReference type="GO" id="GO:0006633">
    <property type="term" value="P:fatty acid biosynthetic process"/>
    <property type="evidence" value="ECO:0007669"/>
    <property type="project" value="InterPro"/>
</dbReference>
<dbReference type="OrthoDB" id="5292736at2"/>
<dbReference type="PANTHER" id="PTHR28641:SF1">
    <property type="entry name" value="MALONYL-COA DECARBOXYLASE, MITOCHONDRIAL"/>
    <property type="match status" value="1"/>
</dbReference>
<organism evidence="4 5">
    <name type="scientific">Amphritea balenae</name>
    <dbReference type="NCBI Taxonomy" id="452629"/>
    <lineage>
        <taxon>Bacteria</taxon>
        <taxon>Pseudomonadati</taxon>
        <taxon>Pseudomonadota</taxon>
        <taxon>Gammaproteobacteria</taxon>
        <taxon>Oceanospirillales</taxon>
        <taxon>Oceanospirillaceae</taxon>
        <taxon>Amphritea</taxon>
    </lineage>
</organism>
<dbReference type="RefSeq" id="WP_124927631.1">
    <property type="nucleotide sequence ID" value="NZ_BMOH01000002.1"/>
</dbReference>
<dbReference type="InterPro" id="IPR007956">
    <property type="entry name" value="Malonyl_CoA_deC_C"/>
</dbReference>
<dbReference type="GO" id="GO:0050080">
    <property type="term" value="F:malonyl-CoA decarboxylase activity"/>
    <property type="evidence" value="ECO:0007669"/>
    <property type="project" value="InterPro"/>
</dbReference>
<dbReference type="Gene3D" id="3.40.630.150">
    <property type="entry name" value="Malonyl-CoA decarboxylase, catalytic domain"/>
    <property type="match status" value="1"/>
</dbReference>
<dbReference type="InterPro" id="IPR038917">
    <property type="entry name" value="Malonyl_CoA_deC"/>
</dbReference>
<name>A0A3P1SIR9_9GAMM</name>
<dbReference type="InterPro" id="IPR038351">
    <property type="entry name" value="MCD_N_sf"/>
</dbReference>
<dbReference type="InterPro" id="IPR035372">
    <property type="entry name" value="MCD_N"/>
</dbReference>
<proteinExistence type="predicted"/>
<reference evidence="4 5" key="1">
    <citation type="submission" date="2018-11" db="EMBL/GenBank/DDBJ databases">
        <title>The draft genome sequence of Amphritea balenae JAMM 1525T.</title>
        <authorList>
            <person name="Fang Z."/>
            <person name="Zhang Y."/>
            <person name="Han X."/>
        </authorList>
    </citation>
    <scope>NUCLEOTIDE SEQUENCE [LARGE SCALE GENOMIC DNA]</scope>
    <source>
        <strain evidence="4 5">JAMM 1525</strain>
    </source>
</reference>
<dbReference type="Proteomes" id="UP000267535">
    <property type="component" value="Unassembled WGS sequence"/>
</dbReference>
<evidence type="ECO:0000259" key="2">
    <source>
        <dbReference type="Pfam" id="PF05292"/>
    </source>
</evidence>
<evidence type="ECO:0000313" key="4">
    <source>
        <dbReference type="EMBL" id="RRC97173.1"/>
    </source>
</evidence>
<gene>
    <name evidence="4" type="ORF">EHS89_18355</name>
</gene>
<sequence>MTSQTISPLTRNAPTLLARTVGHLRRIWPAGSDNRSSSELSLSPELEQSDLEQLIKWMDGCLLHEGDEVTARNRAVILGRSYLMLNEQGRSRFLLLLAERYGIDNDHVEQCFQLWKTAPGQYEQQLREALDPARMKLLTQFNGLPEGVKFLVDMRSELLRLKKSYPQLSALEADLKRLLISWFDIGLLQLEEISWQSSAELLEKLIAYEAVHEIQSWDDLKNRLDSDRRCFAFFHPNMPNEPLIFVEVALVKGLADNVQALLDETAPLQDIQQADTAIFYSISNAQQGLAGISFGNFLIKRVVARLQQEHPQLQQFSTLSPMPGFCRWLEQLDTSELSQLPGGKQWLQHKDTSASDSETQNPSPESRDSLLSLACHYLSQVKGRSHFSKDPVAHFHLSNGAQIAQLNWLADSSIKGLQQSAGIMVNYLYQLPDIEARSQNYDQQGKVSLAQNLKPLLKAHK</sequence>
<protein>
    <submittedName>
        <fullName evidence="4">Malonyl-CoA decarboxylase</fullName>
    </submittedName>
</protein>
<dbReference type="EMBL" id="RQXV01000013">
    <property type="protein sequence ID" value="RRC97173.1"/>
    <property type="molecule type" value="Genomic_DNA"/>
</dbReference>
<dbReference type="Gene3D" id="1.20.140.90">
    <property type="entry name" value="Malonyl-CoA decarboxylase, oligemerization domain"/>
    <property type="match status" value="1"/>
</dbReference>
<feature type="region of interest" description="Disordered" evidence="1">
    <location>
        <begin position="346"/>
        <end position="367"/>
    </location>
</feature>
<evidence type="ECO:0000256" key="1">
    <source>
        <dbReference type="SAM" id="MobiDB-lite"/>
    </source>
</evidence>
<evidence type="ECO:0000313" key="5">
    <source>
        <dbReference type="Proteomes" id="UP000267535"/>
    </source>
</evidence>
<feature type="domain" description="Malonyl-CoA decarboxylase N-terminal" evidence="3">
    <location>
        <begin position="101"/>
        <end position="183"/>
    </location>
</feature>
<dbReference type="InterPro" id="IPR042303">
    <property type="entry name" value="Malonyl_CoA_deC_C_sf"/>
</dbReference>
<feature type="domain" description="Malonyl-CoA decarboxylase C-terminal" evidence="2">
    <location>
        <begin position="186"/>
        <end position="430"/>
    </location>
</feature>
<feature type="compositionally biased region" description="Polar residues" evidence="1">
    <location>
        <begin position="354"/>
        <end position="364"/>
    </location>
</feature>
<keyword evidence="5" id="KW-1185">Reference proteome</keyword>
<accession>A0A3P1SIR9</accession>
<dbReference type="AlphaFoldDB" id="A0A3P1SIR9"/>
<dbReference type="Pfam" id="PF05292">
    <property type="entry name" value="MCD"/>
    <property type="match status" value="1"/>
</dbReference>
<evidence type="ECO:0000259" key="3">
    <source>
        <dbReference type="Pfam" id="PF17408"/>
    </source>
</evidence>
<dbReference type="PANTHER" id="PTHR28641">
    <property type="match status" value="1"/>
</dbReference>
<dbReference type="Pfam" id="PF17408">
    <property type="entry name" value="MCD_N"/>
    <property type="match status" value="1"/>
</dbReference>
<comment type="caution">
    <text evidence="4">The sequence shown here is derived from an EMBL/GenBank/DDBJ whole genome shotgun (WGS) entry which is preliminary data.</text>
</comment>